<evidence type="ECO:0000256" key="2">
    <source>
        <dbReference type="SAM" id="SignalP"/>
    </source>
</evidence>
<dbReference type="KEGG" id="fcy:FRACYDRAFT_236164"/>
<dbReference type="OrthoDB" id="197666at2759"/>
<feature type="region of interest" description="Disordered" evidence="1">
    <location>
        <begin position="228"/>
        <end position="257"/>
    </location>
</feature>
<reference evidence="4 5" key="1">
    <citation type="submission" date="2016-09" db="EMBL/GenBank/DDBJ databases">
        <title>Extensive genetic diversity and differential bi-allelic expression allows diatom success in the polar Southern Ocean.</title>
        <authorList>
            <consortium name="DOE Joint Genome Institute"/>
            <person name="Mock T."/>
            <person name="Otillar R.P."/>
            <person name="Strauss J."/>
            <person name="Dupont C."/>
            <person name="Frickenhaus S."/>
            <person name="Maumus F."/>
            <person name="Mcmullan M."/>
            <person name="Sanges R."/>
            <person name="Schmutz J."/>
            <person name="Toseland A."/>
            <person name="Valas R."/>
            <person name="Veluchamy A."/>
            <person name="Ward B.J."/>
            <person name="Allen A."/>
            <person name="Barry K."/>
            <person name="Falciatore A."/>
            <person name="Ferrante M."/>
            <person name="Fortunato A.E."/>
            <person name="Gloeckner G."/>
            <person name="Gruber A."/>
            <person name="Hipkin R."/>
            <person name="Janech M."/>
            <person name="Kroth P."/>
            <person name="Leese F."/>
            <person name="Lindquist E."/>
            <person name="Lyon B.R."/>
            <person name="Martin J."/>
            <person name="Mayer C."/>
            <person name="Parker M."/>
            <person name="Quesneville H."/>
            <person name="Raymond J."/>
            <person name="Uhlig C."/>
            <person name="Valentin K.U."/>
            <person name="Worden A.Z."/>
            <person name="Armbrust E.V."/>
            <person name="Bowler C."/>
            <person name="Green B."/>
            <person name="Moulton V."/>
            <person name="Van Oosterhout C."/>
            <person name="Grigoriev I."/>
        </authorList>
    </citation>
    <scope>NUCLEOTIDE SEQUENCE [LARGE SCALE GENOMIC DNA]</scope>
    <source>
        <strain evidence="4 5">CCMP1102</strain>
    </source>
</reference>
<feature type="signal peptide" evidence="2">
    <location>
        <begin position="1"/>
        <end position="21"/>
    </location>
</feature>
<proteinExistence type="predicted"/>
<dbReference type="PANTHER" id="PTHR22897:SF8">
    <property type="entry name" value="SULFHYDRYL OXIDASE"/>
    <property type="match status" value="1"/>
</dbReference>
<evidence type="ECO:0000259" key="3">
    <source>
        <dbReference type="PROSITE" id="PS51352"/>
    </source>
</evidence>
<keyword evidence="2" id="KW-0732">Signal</keyword>
<dbReference type="Gene3D" id="3.40.30.10">
    <property type="entry name" value="Glutaredoxin"/>
    <property type="match status" value="1"/>
</dbReference>
<feature type="domain" description="Thioredoxin" evidence="3">
    <location>
        <begin position="36"/>
        <end position="197"/>
    </location>
</feature>
<dbReference type="PANTHER" id="PTHR22897">
    <property type="entry name" value="QUIESCIN Q6-RELATED SULFHYDRYL OXIDASE"/>
    <property type="match status" value="1"/>
</dbReference>
<dbReference type="GO" id="GO:0003756">
    <property type="term" value="F:protein disulfide isomerase activity"/>
    <property type="evidence" value="ECO:0007669"/>
    <property type="project" value="TreeGrafter"/>
</dbReference>
<dbReference type="AlphaFoldDB" id="A0A1E7FPL8"/>
<protein>
    <recommendedName>
        <fullName evidence="3">Thioredoxin domain-containing protein</fullName>
    </recommendedName>
</protein>
<evidence type="ECO:0000313" key="5">
    <source>
        <dbReference type="Proteomes" id="UP000095751"/>
    </source>
</evidence>
<dbReference type="PROSITE" id="PS51352">
    <property type="entry name" value="THIOREDOXIN_2"/>
    <property type="match status" value="1"/>
</dbReference>
<dbReference type="GO" id="GO:0000139">
    <property type="term" value="C:Golgi membrane"/>
    <property type="evidence" value="ECO:0007669"/>
    <property type="project" value="TreeGrafter"/>
</dbReference>
<organism evidence="4 5">
    <name type="scientific">Fragilariopsis cylindrus CCMP1102</name>
    <dbReference type="NCBI Taxonomy" id="635003"/>
    <lineage>
        <taxon>Eukaryota</taxon>
        <taxon>Sar</taxon>
        <taxon>Stramenopiles</taxon>
        <taxon>Ochrophyta</taxon>
        <taxon>Bacillariophyta</taxon>
        <taxon>Bacillariophyceae</taxon>
        <taxon>Bacillariophycidae</taxon>
        <taxon>Bacillariales</taxon>
        <taxon>Bacillariaceae</taxon>
        <taxon>Fragilariopsis</taxon>
    </lineage>
</organism>
<feature type="chain" id="PRO_5009193376" description="Thioredoxin domain-containing protein" evidence="2">
    <location>
        <begin position="22"/>
        <end position="478"/>
    </location>
</feature>
<feature type="compositionally biased region" description="Low complexity" evidence="1">
    <location>
        <begin position="235"/>
        <end position="257"/>
    </location>
</feature>
<sequence length="478" mass="53038">MMMISIRSMFFWISAIHLCGCMTTTTTITCVNALGEDSYGTIPSQKQAKVRRDDGLDHWDSDTLAYYLDEYPGYDLAVMFYAPWDSYSQRLAPYWNQIAHILDAGTTQSKLIMALFDCELNAAHMELCKSIKVTHYPTLMFIGSGPFYDTDPITKLLLGKDKSAGVMGESPVPNTVKFQGNWQYTDSILDWIRTMQALSRWHTWSTKGFGKRLRNLILREKIPNEQLPLGVPGRSASSDSSSSSSSSVSSLKGGSSSSTLAAATDADIEYLQKQVEKWQNATDDITKVAVRTATMLDSVLFENEKSTDMFTLLDERDAWKDMTSATDLNDIYRFCVMEVALDYCQRFAETVGNKVVDKLIASDLSSEELMAASDNMDTLIMDELNILEPYCGILDTCIASDMKDESCRPKTCPFINENACRYTTSCYDPSVVVEYAEALKLDMDTLMKSSSPAPGAGAGAGETVTATEEKKRGGWGAF</sequence>
<dbReference type="CDD" id="cd02961">
    <property type="entry name" value="PDI_a_family"/>
    <property type="match status" value="1"/>
</dbReference>
<dbReference type="InParanoid" id="A0A1E7FPL8"/>
<dbReference type="Pfam" id="PF00085">
    <property type="entry name" value="Thioredoxin"/>
    <property type="match status" value="1"/>
</dbReference>
<keyword evidence="5" id="KW-1185">Reference proteome</keyword>
<dbReference type="EMBL" id="KV784355">
    <property type="protein sequence ID" value="OEU20096.1"/>
    <property type="molecule type" value="Genomic_DNA"/>
</dbReference>
<evidence type="ECO:0000313" key="4">
    <source>
        <dbReference type="EMBL" id="OEU20096.1"/>
    </source>
</evidence>
<dbReference type="GO" id="GO:0016971">
    <property type="term" value="F:flavin-dependent sulfhydryl oxidase activity"/>
    <property type="evidence" value="ECO:0007669"/>
    <property type="project" value="InterPro"/>
</dbReference>
<name>A0A1E7FPL8_9STRA</name>
<dbReference type="SUPFAM" id="SSF52833">
    <property type="entry name" value="Thioredoxin-like"/>
    <property type="match status" value="1"/>
</dbReference>
<dbReference type="InterPro" id="IPR013766">
    <property type="entry name" value="Thioredoxin_domain"/>
</dbReference>
<dbReference type="Proteomes" id="UP000095751">
    <property type="component" value="Unassembled WGS sequence"/>
</dbReference>
<dbReference type="InterPro" id="IPR036249">
    <property type="entry name" value="Thioredoxin-like_sf"/>
</dbReference>
<feature type="region of interest" description="Disordered" evidence="1">
    <location>
        <begin position="451"/>
        <end position="478"/>
    </location>
</feature>
<dbReference type="InterPro" id="IPR039798">
    <property type="entry name" value="Sulfhydryl_oxidase"/>
</dbReference>
<dbReference type="GO" id="GO:0005615">
    <property type="term" value="C:extracellular space"/>
    <property type="evidence" value="ECO:0007669"/>
    <property type="project" value="TreeGrafter"/>
</dbReference>
<gene>
    <name evidence="4" type="ORF">FRACYDRAFT_236164</name>
</gene>
<dbReference type="GO" id="GO:0006457">
    <property type="term" value="P:protein folding"/>
    <property type="evidence" value="ECO:0007669"/>
    <property type="project" value="TreeGrafter"/>
</dbReference>
<evidence type="ECO:0000256" key="1">
    <source>
        <dbReference type="SAM" id="MobiDB-lite"/>
    </source>
</evidence>
<accession>A0A1E7FPL8</accession>